<evidence type="ECO:0000256" key="2">
    <source>
        <dbReference type="ARBA" id="ARBA00004613"/>
    </source>
</evidence>
<comment type="catalytic activity">
    <reaction evidence="1">
        <text>Hydrolysis of (1-&gt;4)-beta-linkages between N-acetylmuramic acid and N-acetyl-D-glucosamine residues in a peptidoglycan and between N-acetyl-D-glucosamine residues in chitodextrins.</text>
        <dbReference type="EC" id="3.2.1.17"/>
    </reaction>
</comment>
<keyword evidence="7" id="KW-0081">Bacteriolytic enzyme</keyword>
<dbReference type="GO" id="GO:0009253">
    <property type="term" value="P:peptidoglycan catabolic process"/>
    <property type="evidence" value="ECO:0007669"/>
    <property type="project" value="InterPro"/>
</dbReference>
<comment type="caution">
    <text evidence="13">The sequence shown here is derived from an EMBL/GenBank/DDBJ whole genome shotgun (WGS) entry which is preliminary data.</text>
</comment>
<dbReference type="SUPFAM" id="SSF51445">
    <property type="entry name" value="(Trans)glycosidases"/>
    <property type="match status" value="1"/>
</dbReference>
<protein>
    <recommendedName>
        <fullName evidence="4">lysozyme</fullName>
        <ecNumber evidence="4">3.2.1.17</ecNumber>
    </recommendedName>
</protein>
<dbReference type="RefSeq" id="WP_094864274.1">
    <property type="nucleotide sequence ID" value="NZ_NKYE01000012.1"/>
</dbReference>
<dbReference type="InterPro" id="IPR018077">
    <property type="entry name" value="Glyco_hydro_fam25_subgr"/>
</dbReference>
<keyword evidence="5" id="KW-0964">Secreted</keyword>
<dbReference type="Proteomes" id="UP000242444">
    <property type="component" value="Unassembled WGS sequence"/>
</dbReference>
<dbReference type="PANTHER" id="PTHR34135:SF2">
    <property type="entry name" value="LYSOZYME"/>
    <property type="match status" value="1"/>
</dbReference>
<dbReference type="AlphaFoldDB" id="A0A263CZU2"/>
<dbReference type="GO" id="GO:0005576">
    <property type="term" value="C:extracellular region"/>
    <property type="evidence" value="ECO:0007669"/>
    <property type="project" value="UniProtKB-SubCell"/>
</dbReference>
<reference evidence="13 14" key="1">
    <citation type="submission" date="2017-07" db="EMBL/GenBank/DDBJ databases">
        <title>Amycolatopsis antarcticus sp. nov., isolated from the surface of an Antarcticus brown macroalga.</title>
        <authorList>
            <person name="Wang J."/>
            <person name="Leiva S."/>
            <person name="Huang J."/>
            <person name="Huang Y."/>
        </authorList>
    </citation>
    <scope>NUCLEOTIDE SEQUENCE [LARGE SCALE GENOMIC DNA]</scope>
    <source>
        <strain evidence="13 14">AU-G6</strain>
    </source>
</reference>
<dbReference type="GO" id="GO:0016052">
    <property type="term" value="P:carbohydrate catabolic process"/>
    <property type="evidence" value="ECO:0007669"/>
    <property type="project" value="TreeGrafter"/>
</dbReference>
<keyword evidence="8" id="KW-0378">Hydrolase</keyword>
<evidence type="ECO:0000256" key="7">
    <source>
        <dbReference type="ARBA" id="ARBA00022638"/>
    </source>
</evidence>
<evidence type="ECO:0000256" key="10">
    <source>
        <dbReference type="ARBA" id="ARBA00023295"/>
    </source>
</evidence>
<dbReference type="InterPro" id="IPR002053">
    <property type="entry name" value="Glyco_hydro_25"/>
</dbReference>
<evidence type="ECO:0000256" key="5">
    <source>
        <dbReference type="ARBA" id="ARBA00022525"/>
    </source>
</evidence>
<dbReference type="EC" id="3.2.1.17" evidence="4"/>
<dbReference type="GO" id="GO:0016998">
    <property type="term" value="P:cell wall macromolecule catabolic process"/>
    <property type="evidence" value="ECO:0007669"/>
    <property type="project" value="InterPro"/>
</dbReference>
<evidence type="ECO:0000256" key="8">
    <source>
        <dbReference type="ARBA" id="ARBA00022801"/>
    </source>
</evidence>
<comment type="subcellular location">
    <subcellularLocation>
        <location evidence="2">Secreted</location>
    </subcellularLocation>
</comment>
<keyword evidence="14" id="KW-1185">Reference proteome</keyword>
<feature type="chain" id="PRO_5038512827" description="lysozyme" evidence="12">
    <location>
        <begin position="22"/>
        <end position="248"/>
    </location>
</feature>
<dbReference type="EMBL" id="NKYE01000012">
    <property type="protein sequence ID" value="OZM71692.1"/>
    <property type="molecule type" value="Genomic_DNA"/>
</dbReference>
<keyword evidence="9" id="KW-1015">Disulfide bond</keyword>
<evidence type="ECO:0000313" key="13">
    <source>
        <dbReference type="EMBL" id="OZM71692.1"/>
    </source>
</evidence>
<dbReference type="SMART" id="SM00641">
    <property type="entry name" value="Glyco_25"/>
    <property type="match status" value="1"/>
</dbReference>
<dbReference type="InParanoid" id="A0A263CZU2"/>
<comment type="function">
    <text evidence="11">This enzyme has both lysozyme (acetylmuramidase) and diacetylmuramidase activities.</text>
</comment>
<feature type="signal peptide" evidence="12">
    <location>
        <begin position="1"/>
        <end position="21"/>
    </location>
</feature>
<evidence type="ECO:0000256" key="12">
    <source>
        <dbReference type="SAM" id="SignalP"/>
    </source>
</evidence>
<evidence type="ECO:0000256" key="9">
    <source>
        <dbReference type="ARBA" id="ARBA00023157"/>
    </source>
</evidence>
<evidence type="ECO:0000256" key="1">
    <source>
        <dbReference type="ARBA" id="ARBA00000632"/>
    </source>
</evidence>
<dbReference type="PROSITE" id="PS51904">
    <property type="entry name" value="GLYCOSYL_HYDROL_F25_2"/>
    <property type="match status" value="1"/>
</dbReference>
<accession>A0A263CZU2</accession>
<keyword evidence="6" id="KW-0929">Antimicrobial</keyword>
<dbReference type="FunFam" id="3.20.20.80:FF:000060">
    <property type="entry name" value="Lysozyme M1"/>
    <property type="match status" value="1"/>
</dbReference>
<name>A0A263CZU2_9PSEU</name>
<comment type="similarity">
    <text evidence="3">Belongs to the glycosyl hydrolase 25 family.</text>
</comment>
<dbReference type="GO" id="GO:0042742">
    <property type="term" value="P:defense response to bacterium"/>
    <property type="evidence" value="ECO:0007669"/>
    <property type="project" value="UniProtKB-KW"/>
</dbReference>
<gene>
    <name evidence="13" type="ORF">CFN78_19485</name>
</gene>
<organism evidence="13 14">
    <name type="scientific">Amycolatopsis antarctica</name>
    <dbReference type="NCBI Taxonomy" id="1854586"/>
    <lineage>
        <taxon>Bacteria</taxon>
        <taxon>Bacillati</taxon>
        <taxon>Actinomycetota</taxon>
        <taxon>Actinomycetes</taxon>
        <taxon>Pseudonocardiales</taxon>
        <taxon>Pseudonocardiaceae</taxon>
        <taxon>Amycolatopsis</taxon>
    </lineage>
</organism>
<sequence>MKRSRKVTVLTASLVSTAAVAVGVVTAGGASAAPAARAGDALGIDVSNHNGTVDFGSVKKDGRDFAFVLASDGNSFSSPEFSKQYKGAGEAGLIRGAYHFARPGGSAAKQADHFLSVADYSNDGKSLPPVVDMEANPDGAACYGLGAAEMKDWIKGFLARVKEKTERDAIIYTSPGFWKDCTGNSEMFTENPLWVAAWKVDKPEVPGGWKNYTFWQYSDSGSVPGVSGPVDVNRFNGTVTELKALADG</sequence>
<evidence type="ECO:0000256" key="11">
    <source>
        <dbReference type="ARBA" id="ARBA00055588"/>
    </source>
</evidence>
<proteinExistence type="inferred from homology"/>
<evidence type="ECO:0000256" key="4">
    <source>
        <dbReference type="ARBA" id="ARBA00012732"/>
    </source>
</evidence>
<dbReference type="Gene3D" id="3.20.20.80">
    <property type="entry name" value="Glycosidases"/>
    <property type="match status" value="1"/>
</dbReference>
<evidence type="ECO:0000256" key="3">
    <source>
        <dbReference type="ARBA" id="ARBA00010646"/>
    </source>
</evidence>
<keyword evidence="10" id="KW-0326">Glycosidase</keyword>
<evidence type="ECO:0000256" key="6">
    <source>
        <dbReference type="ARBA" id="ARBA00022529"/>
    </source>
</evidence>
<dbReference type="InterPro" id="IPR017853">
    <property type="entry name" value="GH"/>
</dbReference>
<keyword evidence="12" id="KW-0732">Signal</keyword>
<dbReference type="Pfam" id="PF01183">
    <property type="entry name" value="Glyco_hydro_25"/>
    <property type="match status" value="1"/>
</dbReference>
<dbReference type="GO" id="GO:0031640">
    <property type="term" value="P:killing of cells of another organism"/>
    <property type="evidence" value="ECO:0007669"/>
    <property type="project" value="UniProtKB-KW"/>
</dbReference>
<dbReference type="OrthoDB" id="287365at2"/>
<dbReference type="GO" id="GO:0003796">
    <property type="term" value="F:lysozyme activity"/>
    <property type="evidence" value="ECO:0007669"/>
    <property type="project" value="UniProtKB-EC"/>
</dbReference>
<evidence type="ECO:0000313" key="14">
    <source>
        <dbReference type="Proteomes" id="UP000242444"/>
    </source>
</evidence>
<dbReference type="PANTHER" id="PTHR34135">
    <property type="entry name" value="LYSOZYME"/>
    <property type="match status" value="1"/>
</dbReference>